<dbReference type="AlphaFoldDB" id="A0A1S8A652"/>
<evidence type="ECO:0000256" key="1">
    <source>
        <dbReference type="SAM" id="SignalP"/>
    </source>
</evidence>
<accession>A0A1S8A652</accession>
<dbReference type="Proteomes" id="UP000054516">
    <property type="component" value="Unassembled WGS sequence"/>
</dbReference>
<sequence length="132" mass="13073">MTRFFSFATALLAVASGANAQCGSGSPHATVTGSGSSFTASKGSTSVYSGSDYRAAIQAAVDSISSGQRVAVMASGSIGANTITIGSGKIFEGCGTINTANRAGHGAIEVLNASGVQIPYLSMSKSIPPYPT</sequence>
<evidence type="ECO:0000313" key="2">
    <source>
        <dbReference type="EMBL" id="GAW25472.1"/>
    </source>
</evidence>
<dbReference type="InterPro" id="IPR011050">
    <property type="entry name" value="Pectin_lyase_fold/virulence"/>
</dbReference>
<dbReference type="OrthoDB" id="5576103at2759"/>
<feature type="chain" id="PRO_5012323015" evidence="1">
    <location>
        <begin position="21"/>
        <end position="132"/>
    </location>
</feature>
<proteinExistence type="predicted"/>
<dbReference type="SUPFAM" id="SSF51126">
    <property type="entry name" value="Pectin lyase-like"/>
    <property type="match status" value="1"/>
</dbReference>
<reference evidence="2" key="1">
    <citation type="submission" date="2016-03" db="EMBL/GenBank/DDBJ databases">
        <title>Draft genome sequence of Rosellinia necatrix.</title>
        <authorList>
            <person name="Kanematsu S."/>
        </authorList>
    </citation>
    <scope>NUCLEOTIDE SEQUENCE [LARGE SCALE GENOMIC DNA]</scope>
    <source>
        <strain evidence="2">W97</strain>
    </source>
</reference>
<evidence type="ECO:0000313" key="3">
    <source>
        <dbReference type="Proteomes" id="UP000054516"/>
    </source>
</evidence>
<keyword evidence="3" id="KW-1185">Reference proteome</keyword>
<dbReference type="EMBL" id="DF977452">
    <property type="protein sequence ID" value="GAW25472.1"/>
    <property type="molecule type" value="Genomic_DNA"/>
</dbReference>
<feature type="signal peptide" evidence="1">
    <location>
        <begin position="1"/>
        <end position="20"/>
    </location>
</feature>
<protein>
    <submittedName>
        <fullName evidence="2">Putative parallel beta-helix repeat protein</fullName>
    </submittedName>
</protein>
<name>A0A1S8A652_ROSNE</name>
<keyword evidence="1" id="KW-0732">Signal</keyword>
<gene>
    <name evidence="2" type="ORF">SAMD00023353_0701020</name>
</gene>
<dbReference type="OMA" id="QIPFLTM"/>
<organism evidence="2">
    <name type="scientific">Rosellinia necatrix</name>
    <name type="common">White root-rot fungus</name>
    <dbReference type="NCBI Taxonomy" id="77044"/>
    <lineage>
        <taxon>Eukaryota</taxon>
        <taxon>Fungi</taxon>
        <taxon>Dikarya</taxon>
        <taxon>Ascomycota</taxon>
        <taxon>Pezizomycotina</taxon>
        <taxon>Sordariomycetes</taxon>
        <taxon>Xylariomycetidae</taxon>
        <taxon>Xylariales</taxon>
        <taxon>Xylariaceae</taxon>
        <taxon>Rosellinia</taxon>
    </lineage>
</organism>